<evidence type="ECO:0000313" key="2">
    <source>
        <dbReference type="Proteomes" id="UP000789920"/>
    </source>
</evidence>
<comment type="caution">
    <text evidence="1">The sequence shown here is derived from an EMBL/GenBank/DDBJ whole genome shotgun (WGS) entry which is preliminary data.</text>
</comment>
<keyword evidence="2" id="KW-1185">Reference proteome</keyword>
<feature type="non-terminal residue" evidence="1">
    <location>
        <position position="1"/>
    </location>
</feature>
<sequence>DIYAWPMFNEMAWYTTLEKVKNKLDKRESTYDNANYFVDYIKTMLAKLMVGDWNPLDEAIVYRRVSTLKRLLNTAINMGIEQLEPFIHELKDRSTGSKIPDDIFKVHEDNNESLQNNSKFVLSEDLKNKINSSPLPKDSQLLLYKNEDSDLVDISGDLIKFFKEHIMKRENTAKDETWFNNLCIFLDCIVKRRVNRVKLWYKQNTKNFSQDNSHIIQGNNLLLQEISKDHKQKDHNSDHDCLTDHKCHFICQFDDLHSDQNPKGVCKHEGGHDGKHICDKIRHECGKPCYLSDKKNCNKYCTNEVDHSEETKHMCNSVHLCGEECSLKINTERTQYKCPNYCVLPYDKEHKENEHCCESESCPMPCPMPKCMNKCNSNNHHHALEGAGIKHLCGESPGICHTQIIEKNAVYKGKRSDSSDINFTKYVQTKKRLQCYKKIPADKTFHDGSHIHEENAMHTCECTRHYGHTGLHYTTHGNMNSTIFIADTDNFEYKGYKLMTGDSGVFEFCNMHCKNSRRHRHIDYCKYKDKPNIQLKGHTSLRSREFRNHFEDKEDGVRHINDPYTALEQEDFEKCDHECTDEIHQKSIDGLSPEKSYCDLQLFHDPINALPSRKKGYLSNDGH</sequence>
<proteinExistence type="predicted"/>
<dbReference type="Proteomes" id="UP000789920">
    <property type="component" value="Unassembled WGS sequence"/>
</dbReference>
<name>A0ACA9Q6Q0_9GLOM</name>
<gene>
    <name evidence="1" type="ORF">RPERSI_LOCUS13054</name>
</gene>
<accession>A0ACA9Q6Q0</accession>
<dbReference type="EMBL" id="CAJVQC010028559">
    <property type="protein sequence ID" value="CAG8740021.1"/>
    <property type="molecule type" value="Genomic_DNA"/>
</dbReference>
<feature type="non-terminal residue" evidence="1">
    <location>
        <position position="623"/>
    </location>
</feature>
<organism evidence="1 2">
    <name type="scientific">Racocetra persica</name>
    <dbReference type="NCBI Taxonomy" id="160502"/>
    <lineage>
        <taxon>Eukaryota</taxon>
        <taxon>Fungi</taxon>
        <taxon>Fungi incertae sedis</taxon>
        <taxon>Mucoromycota</taxon>
        <taxon>Glomeromycotina</taxon>
        <taxon>Glomeromycetes</taxon>
        <taxon>Diversisporales</taxon>
        <taxon>Gigasporaceae</taxon>
        <taxon>Racocetra</taxon>
    </lineage>
</organism>
<protein>
    <submittedName>
        <fullName evidence="1">29902_t:CDS:1</fullName>
    </submittedName>
</protein>
<reference evidence="1" key="1">
    <citation type="submission" date="2021-06" db="EMBL/GenBank/DDBJ databases">
        <authorList>
            <person name="Kallberg Y."/>
            <person name="Tangrot J."/>
            <person name="Rosling A."/>
        </authorList>
    </citation>
    <scope>NUCLEOTIDE SEQUENCE</scope>
    <source>
        <strain evidence="1">MA461A</strain>
    </source>
</reference>
<evidence type="ECO:0000313" key="1">
    <source>
        <dbReference type="EMBL" id="CAG8740021.1"/>
    </source>
</evidence>